<proteinExistence type="predicted"/>
<reference evidence="2" key="1">
    <citation type="submission" date="2023-04" db="EMBL/GenBank/DDBJ databases">
        <title>Complete genome sequence of Halomonas alkaliantarctica MSP3 isolated from marine sediment, Jeju Island.</title>
        <authorList>
            <person name="Park S.-J."/>
        </authorList>
    </citation>
    <scope>NUCLEOTIDE SEQUENCE</scope>
    <source>
        <strain evidence="2">MSP3</strain>
    </source>
</reference>
<dbReference type="Proteomes" id="UP001179830">
    <property type="component" value="Chromosome"/>
</dbReference>
<keyword evidence="3" id="KW-1185">Reference proteome</keyword>
<dbReference type="InterPro" id="IPR039418">
    <property type="entry name" value="LexA-like"/>
</dbReference>
<dbReference type="RefSeq" id="WP_280103519.1">
    <property type="nucleotide sequence ID" value="NZ_CP122961.1"/>
</dbReference>
<dbReference type="SUPFAM" id="SSF51306">
    <property type="entry name" value="LexA/Signal peptidase"/>
    <property type="match status" value="1"/>
</dbReference>
<dbReference type="PANTHER" id="PTHR33516">
    <property type="entry name" value="LEXA REPRESSOR"/>
    <property type="match status" value="1"/>
</dbReference>
<dbReference type="PANTHER" id="PTHR33516:SF2">
    <property type="entry name" value="LEXA REPRESSOR-RELATED"/>
    <property type="match status" value="1"/>
</dbReference>
<accession>A0ABY8LJ93</accession>
<evidence type="ECO:0000313" key="2">
    <source>
        <dbReference type="EMBL" id="WGI23659.1"/>
    </source>
</evidence>
<feature type="domain" description="Peptidase S24/S26A/S26B/S26C" evidence="1">
    <location>
        <begin position="101"/>
        <end position="219"/>
    </location>
</feature>
<evidence type="ECO:0000313" key="3">
    <source>
        <dbReference type="Proteomes" id="UP001179830"/>
    </source>
</evidence>
<dbReference type="InterPro" id="IPR036286">
    <property type="entry name" value="LexA/Signal_pep-like_sf"/>
</dbReference>
<dbReference type="CDD" id="cd06529">
    <property type="entry name" value="S24_LexA-like"/>
    <property type="match status" value="1"/>
</dbReference>
<dbReference type="InterPro" id="IPR050077">
    <property type="entry name" value="LexA_repressor"/>
</dbReference>
<dbReference type="EMBL" id="CP122961">
    <property type="protein sequence ID" value="WGI23659.1"/>
    <property type="molecule type" value="Genomic_DNA"/>
</dbReference>
<gene>
    <name evidence="2" type="ORF">QEN58_09845</name>
</gene>
<dbReference type="InterPro" id="IPR015927">
    <property type="entry name" value="Peptidase_S24_S26A/B/C"/>
</dbReference>
<organism evidence="2 3">
    <name type="scientific">Halomonas alkaliantarctica</name>
    <dbReference type="NCBI Taxonomy" id="232346"/>
    <lineage>
        <taxon>Bacteria</taxon>
        <taxon>Pseudomonadati</taxon>
        <taxon>Pseudomonadota</taxon>
        <taxon>Gammaproteobacteria</taxon>
        <taxon>Oceanospirillales</taxon>
        <taxon>Halomonadaceae</taxon>
        <taxon>Halomonas</taxon>
    </lineage>
</organism>
<dbReference type="Gene3D" id="2.10.109.10">
    <property type="entry name" value="Umud Fragment, subunit A"/>
    <property type="match status" value="1"/>
</dbReference>
<dbReference type="Pfam" id="PF00717">
    <property type="entry name" value="Peptidase_S24"/>
    <property type="match status" value="1"/>
</dbReference>
<sequence>MEITDLRRENLKRILDARFNGKRAALADAIDREASYISRCLSDKAHRKKIGEEFARHIESRLNLPSRWLDQESPNTKDSQLSPAGGIENIDIAPTMAGMSPEIGWAQAGAWTEVCDIEINPEKYHPRPSNASPNTFVLRVVGESMLPEYTPGTLIFVDPEKVAENGKDVIAVMTETNEATFKRYIEEPGHGKMLKALNPNWHEPYVKINGNCRVIGVIVADMRIR</sequence>
<evidence type="ECO:0000259" key="1">
    <source>
        <dbReference type="Pfam" id="PF00717"/>
    </source>
</evidence>
<name>A0ABY8LJ93_9GAMM</name>
<protein>
    <submittedName>
        <fullName evidence="2">S24 family peptidase</fullName>
    </submittedName>
</protein>